<evidence type="ECO:0000256" key="1">
    <source>
        <dbReference type="SAM" id="MobiDB-lite"/>
    </source>
</evidence>
<dbReference type="RefSeq" id="WP_209666559.1">
    <property type="nucleotide sequence ID" value="NZ_JAGGMS010000001.1"/>
</dbReference>
<keyword evidence="3" id="KW-1185">Reference proteome</keyword>
<accession>A0ABS4PWV0</accession>
<dbReference type="SUPFAM" id="SSF51395">
    <property type="entry name" value="FMN-linked oxidoreductases"/>
    <property type="match status" value="1"/>
</dbReference>
<gene>
    <name evidence="2" type="ORF">JOM49_004906</name>
</gene>
<name>A0ABS4PWV0_9PSEU</name>
<dbReference type="Gene3D" id="3.20.20.70">
    <property type="entry name" value="Aldolase class I"/>
    <property type="match status" value="1"/>
</dbReference>
<reference evidence="2 3" key="1">
    <citation type="submission" date="2021-03" db="EMBL/GenBank/DDBJ databases">
        <title>Sequencing the genomes of 1000 actinobacteria strains.</title>
        <authorList>
            <person name="Klenk H.-P."/>
        </authorList>
    </citation>
    <scope>NUCLEOTIDE SEQUENCE [LARGE SCALE GENOMIC DNA]</scope>
    <source>
        <strain evidence="2 3">DSM 45510</strain>
    </source>
</reference>
<feature type="region of interest" description="Disordered" evidence="1">
    <location>
        <begin position="54"/>
        <end position="78"/>
    </location>
</feature>
<organism evidence="2 3">
    <name type="scientific">Amycolatopsis magusensis</name>
    <dbReference type="NCBI Taxonomy" id="882444"/>
    <lineage>
        <taxon>Bacteria</taxon>
        <taxon>Bacillati</taxon>
        <taxon>Actinomycetota</taxon>
        <taxon>Actinomycetes</taxon>
        <taxon>Pseudonocardiales</taxon>
        <taxon>Pseudonocardiaceae</taxon>
        <taxon>Amycolatopsis</taxon>
    </lineage>
</organism>
<proteinExistence type="predicted"/>
<evidence type="ECO:0000313" key="3">
    <source>
        <dbReference type="Proteomes" id="UP000741013"/>
    </source>
</evidence>
<evidence type="ECO:0000313" key="2">
    <source>
        <dbReference type="EMBL" id="MBP2183380.1"/>
    </source>
</evidence>
<protein>
    <submittedName>
        <fullName evidence="2">2,4-dienoyl-CoA reductase-like NADH-dependent reductase (Old Yellow Enzyme family)</fullName>
    </submittedName>
</protein>
<dbReference type="Proteomes" id="UP000741013">
    <property type="component" value="Unassembled WGS sequence"/>
</dbReference>
<dbReference type="EMBL" id="JAGGMS010000001">
    <property type="protein sequence ID" value="MBP2183380.1"/>
    <property type="molecule type" value="Genomic_DNA"/>
</dbReference>
<dbReference type="InterPro" id="IPR013785">
    <property type="entry name" value="Aldolase_TIM"/>
</dbReference>
<comment type="caution">
    <text evidence="2">The sequence shown here is derived from an EMBL/GenBank/DDBJ whole genome shotgun (WGS) entry which is preliminary data.</text>
</comment>
<sequence length="78" mass="8337">MVQPRSPRDGRTIAAALPLIEQDLADVISFGMLFLANPDLPARLAGSGPFDTPDRATFYGGGDRGDTDYPALTEETAR</sequence>